<dbReference type="AlphaFoldDB" id="A0A835HXL0"/>
<gene>
    <name evidence="1" type="ORF">IFM89_022153</name>
</gene>
<dbReference type="OrthoDB" id="2016045at2759"/>
<dbReference type="EMBL" id="JADFTS010000005">
    <property type="protein sequence ID" value="KAF9606027.1"/>
    <property type="molecule type" value="Genomic_DNA"/>
</dbReference>
<organism evidence="1 2">
    <name type="scientific">Coptis chinensis</name>
    <dbReference type="NCBI Taxonomy" id="261450"/>
    <lineage>
        <taxon>Eukaryota</taxon>
        <taxon>Viridiplantae</taxon>
        <taxon>Streptophyta</taxon>
        <taxon>Embryophyta</taxon>
        <taxon>Tracheophyta</taxon>
        <taxon>Spermatophyta</taxon>
        <taxon>Magnoliopsida</taxon>
        <taxon>Ranunculales</taxon>
        <taxon>Ranunculaceae</taxon>
        <taxon>Coptidoideae</taxon>
        <taxon>Coptis</taxon>
    </lineage>
</organism>
<protein>
    <recommendedName>
        <fullName evidence="3">EF-hand domain-containing protein</fullName>
    </recommendedName>
</protein>
<dbReference type="Proteomes" id="UP000631114">
    <property type="component" value="Unassembled WGS sequence"/>
</dbReference>
<accession>A0A835HXL0</accession>
<evidence type="ECO:0000313" key="1">
    <source>
        <dbReference type="EMBL" id="KAF9606027.1"/>
    </source>
</evidence>
<keyword evidence="2" id="KW-1185">Reference proteome</keyword>
<evidence type="ECO:0008006" key="3">
    <source>
        <dbReference type="Google" id="ProtNLM"/>
    </source>
</evidence>
<dbReference type="PANTHER" id="PTHR34574:SF3">
    <property type="entry name" value="CALCIUM-BINDING EF HAND FAMILY PROTEIN"/>
    <property type="match status" value="1"/>
</dbReference>
<reference evidence="1 2" key="1">
    <citation type="submission" date="2020-10" db="EMBL/GenBank/DDBJ databases">
        <title>The Coptis chinensis genome and diversification of protoberbering-type alkaloids.</title>
        <authorList>
            <person name="Wang B."/>
            <person name="Shu S."/>
            <person name="Song C."/>
            <person name="Liu Y."/>
        </authorList>
    </citation>
    <scope>NUCLEOTIDE SEQUENCE [LARGE SCALE GENOMIC DNA]</scope>
    <source>
        <strain evidence="1">HL-2020</strain>
        <tissue evidence="1">Leaf</tissue>
    </source>
</reference>
<evidence type="ECO:0000313" key="2">
    <source>
        <dbReference type="Proteomes" id="UP000631114"/>
    </source>
</evidence>
<sequence length="328" mass="36146">MSLDGGLTVLDGTTLRETQLHIPNTNGITVITGAELITIAETQASSSLFNISLPQTLISNALKRLNIADVDTFHSKEFKTQEEAFFKLKDYVIAIADELKDDPMVVCVLDGSAIRLFLEDEDDFAMLAENLFTDLDVADIGKIKKNEIRNALVHMGVELGVPPFSEFCLLEDILKKHGAEGEEELGQAQFAESLQPVLQDLADALAEKHIVIVQNIKINNGSKLRKLLADDEQLNSVMEKILHGIGADNDKTGCIKIIRDILEKSGSTFGIPPPEGNEAVVLLYDQVFAEVDNEKTIDRDHIKPSVKDILQKFSEQLEANPIFHGLDS</sequence>
<name>A0A835HXL0_9MAGN</name>
<dbReference type="PANTHER" id="PTHR34574">
    <property type="entry name" value="CALCIUM-BINDING EF-HAND FAMILY PROTEIN-RELATED"/>
    <property type="match status" value="1"/>
</dbReference>
<comment type="caution">
    <text evidence="1">The sequence shown here is derived from an EMBL/GenBank/DDBJ whole genome shotgun (WGS) entry which is preliminary data.</text>
</comment>
<proteinExistence type="predicted"/>